<evidence type="ECO:0000259" key="6">
    <source>
        <dbReference type="PROSITE" id="PS50045"/>
    </source>
</evidence>
<evidence type="ECO:0000256" key="5">
    <source>
        <dbReference type="ARBA" id="ARBA00023163"/>
    </source>
</evidence>
<dbReference type="KEGG" id="gps:C427_1821"/>
<dbReference type="SUPFAM" id="SSF52540">
    <property type="entry name" value="P-loop containing nucleoside triphosphate hydrolases"/>
    <property type="match status" value="1"/>
</dbReference>
<evidence type="ECO:0000256" key="1">
    <source>
        <dbReference type="ARBA" id="ARBA00022741"/>
    </source>
</evidence>
<keyword evidence="8" id="KW-1185">Reference proteome</keyword>
<dbReference type="InterPro" id="IPR025943">
    <property type="entry name" value="Sigma_54_int_dom_ATP-bd_2"/>
</dbReference>
<dbReference type="PANTHER" id="PTHR32071">
    <property type="entry name" value="TRANSCRIPTIONAL REGULATORY PROTEIN"/>
    <property type="match status" value="1"/>
</dbReference>
<dbReference type="GO" id="GO:0005524">
    <property type="term" value="F:ATP binding"/>
    <property type="evidence" value="ECO:0007669"/>
    <property type="project" value="UniProtKB-KW"/>
</dbReference>
<dbReference type="GO" id="GO:0006355">
    <property type="term" value="P:regulation of DNA-templated transcription"/>
    <property type="evidence" value="ECO:0007669"/>
    <property type="project" value="InterPro"/>
</dbReference>
<gene>
    <name evidence="7" type="ORF">C427_1821</name>
</gene>
<name>K7APW1_9ALTE</name>
<dbReference type="STRING" id="1129794.C427_1821"/>
<keyword evidence="1" id="KW-0547">Nucleotide-binding</keyword>
<dbReference type="PROSITE" id="PS50045">
    <property type="entry name" value="SIGMA54_INTERACT_4"/>
    <property type="match status" value="1"/>
</dbReference>
<dbReference type="PROSITE" id="PS00676">
    <property type="entry name" value="SIGMA54_INTERACT_2"/>
    <property type="match status" value="1"/>
</dbReference>
<keyword evidence="2" id="KW-0067">ATP-binding</keyword>
<dbReference type="Pfam" id="PF00158">
    <property type="entry name" value="Sigma54_activat"/>
    <property type="match status" value="1"/>
</dbReference>
<dbReference type="HOGENOM" id="CLU_000445_0_7_6"/>
<dbReference type="InterPro" id="IPR002078">
    <property type="entry name" value="Sigma_54_int"/>
</dbReference>
<dbReference type="eggNOG" id="COG2204">
    <property type="taxonomic scope" value="Bacteria"/>
</dbReference>
<organism evidence="7 8">
    <name type="scientific">Paraglaciecola psychrophila 170</name>
    <dbReference type="NCBI Taxonomy" id="1129794"/>
    <lineage>
        <taxon>Bacteria</taxon>
        <taxon>Pseudomonadati</taxon>
        <taxon>Pseudomonadota</taxon>
        <taxon>Gammaproteobacteria</taxon>
        <taxon>Alteromonadales</taxon>
        <taxon>Alteromonadaceae</taxon>
        <taxon>Paraglaciecola</taxon>
    </lineage>
</organism>
<evidence type="ECO:0000256" key="2">
    <source>
        <dbReference type="ARBA" id="ARBA00022840"/>
    </source>
</evidence>
<dbReference type="FunFam" id="3.40.50.300:FF:000006">
    <property type="entry name" value="DNA-binding transcriptional regulator NtrC"/>
    <property type="match status" value="1"/>
</dbReference>
<dbReference type="OrthoDB" id="9804019at2"/>
<dbReference type="Gene3D" id="3.40.50.300">
    <property type="entry name" value="P-loop containing nucleotide triphosphate hydrolases"/>
    <property type="match status" value="1"/>
</dbReference>
<proteinExistence type="predicted"/>
<dbReference type="InterPro" id="IPR058031">
    <property type="entry name" value="AAA_lid_NorR"/>
</dbReference>
<feature type="domain" description="Sigma-54 factor interaction" evidence="6">
    <location>
        <begin position="12"/>
        <end position="241"/>
    </location>
</feature>
<dbReference type="InterPro" id="IPR025944">
    <property type="entry name" value="Sigma_54_int_dom_CS"/>
</dbReference>
<dbReference type="Proteomes" id="UP000011864">
    <property type="component" value="Chromosome"/>
</dbReference>
<dbReference type="PROSITE" id="PS00688">
    <property type="entry name" value="SIGMA54_INTERACT_3"/>
    <property type="match status" value="1"/>
</dbReference>
<evidence type="ECO:0000256" key="4">
    <source>
        <dbReference type="ARBA" id="ARBA00023125"/>
    </source>
</evidence>
<keyword evidence="5" id="KW-0804">Transcription</keyword>
<dbReference type="RefSeq" id="WP_007637520.1">
    <property type="nucleotide sequence ID" value="NC_020514.1"/>
</dbReference>
<keyword evidence="4" id="KW-0238">DNA-binding</keyword>
<keyword evidence="3" id="KW-0805">Transcription regulation</keyword>
<reference evidence="7 8" key="1">
    <citation type="journal article" date="2013" name="Genome Announc.">
        <title>Complete Genome Sequence of Glaciecola psychrophila Strain 170T.</title>
        <authorList>
            <person name="Yin J."/>
            <person name="Chen J."/>
            <person name="Liu G."/>
            <person name="Yu Y."/>
            <person name="Song L."/>
            <person name="Wang X."/>
            <person name="Qu X."/>
        </authorList>
    </citation>
    <scope>NUCLEOTIDE SEQUENCE [LARGE SCALE GENOMIC DNA]</scope>
    <source>
        <strain evidence="7 8">170</strain>
    </source>
</reference>
<dbReference type="EMBL" id="CP003837">
    <property type="protein sequence ID" value="AGH43930.1"/>
    <property type="molecule type" value="Genomic_DNA"/>
</dbReference>
<accession>K7APW1</accession>
<protein>
    <recommendedName>
        <fullName evidence="6">Sigma-54 factor interaction domain-containing protein</fullName>
    </recommendedName>
</protein>
<dbReference type="InterPro" id="IPR003593">
    <property type="entry name" value="AAA+_ATPase"/>
</dbReference>
<dbReference type="SMART" id="SM00382">
    <property type="entry name" value="AAA"/>
    <property type="match status" value="1"/>
</dbReference>
<dbReference type="CDD" id="cd00009">
    <property type="entry name" value="AAA"/>
    <property type="match status" value="1"/>
</dbReference>
<evidence type="ECO:0000313" key="8">
    <source>
        <dbReference type="Proteomes" id="UP000011864"/>
    </source>
</evidence>
<dbReference type="GO" id="GO:0003677">
    <property type="term" value="F:DNA binding"/>
    <property type="evidence" value="ECO:0007669"/>
    <property type="project" value="UniProtKB-KW"/>
</dbReference>
<dbReference type="InterPro" id="IPR027417">
    <property type="entry name" value="P-loop_NTPase"/>
</dbReference>
<sequence>MKNKSEYLADLFIGQSINFVDVIQRIQKIAEFPVPVFVYGETGTGKELCAQAIHKLSNRSSKPFVAINCGSIPDTLIENELFGHVKGAYTDAQSTSGGVIAHANGGTLFLDEIDTLSPKGQVSLLRFIQEKEYKPLATDQSFHSDVRIISTTNADIQSKINSGEFRQDLYFRLNIMDVHLPPLRARGRDVELLANYFIHKHCNVHHIPEKTIHPDAIENLHKYPWPGNVRELEHALLKEILLAETTTLYLNNIESQHFKQQHDLPQMKAIFDLSFRDAKEKTVMKFGKTTWII</sequence>
<dbReference type="AlphaFoldDB" id="K7APW1"/>
<dbReference type="Gene3D" id="1.10.8.60">
    <property type="match status" value="1"/>
</dbReference>
<evidence type="ECO:0000313" key="7">
    <source>
        <dbReference type="EMBL" id="AGH43930.1"/>
    </source>
</evidence>
<dbReference type="PATRIC" id="fig|1129794.4.peg.1805"/>
<evidence type="ECO:0000256" key="3">
    <source>
        <dbReference type="ARBA" id="ARBA00023015"/>
    </source>
</evidence>
<dbReference type="Pfam" id="PF25601">
    <property type="entry name" value="AAA_lid_14"/>
    <property type="match status" value="1"/>
</dbReference>